<reference evidence="1" key="1">
    <citation type="journal article" date="2014" name="Int. J. Syst. Evol. Microbiol.">
        <title>Complete genome sequence of Corynebacterium casei LMG S-19264T (=DSM 44701T), isolated from a smear-ripened cheese.</title>
        <authorList>
            <consortium name="US DOE Joint Genome Institute (JGI-PGF)"/>
            <person name="Walter F."/>
            <person name="Albersmeier A."/>
            <person name="Kalinowski J."/>
            <person name="Ruckert C."/>
        </authorList>
    </citation>
    <scope>NUCLEOTIDE SEQUENCE</scope>
    <source>
        <strain evidence="1">JCM 19018</strain>
    </source>
</reference>
<dbReference type="PROSITE" id="PS51257">
    <property type="entry name" value="PROKAR_LIPOPROTEIN"/>
    <property type="match status" value="1"/>
</dbReference>
<proteinExistence type="predicted"/>
<accession>A0A830ENQ9</accession>
<evidence type="ECO:0000313" key="2">
    <source>
        <dbReference type="Proteomes" id="UP000614221"/>
    </source>
</evidence>
<sequence length="242" mass="26587">MVNRPQDALPAITLAVVILLAGCAGVPTTDHQTQTPDSTVENFSYPPGWSQEGITVSNVSTALQTHSEAVKNTSHKSRLVTISGGTNQTIVRTLDADAGTAEMRFVDTRYGTDSHTYYNADGVYKYDRISGELEQRPGEDWERDRVASHEGLRRPLLSLEINATETVIVEGTTAVRYTVTGIRDPDFVPANTATGHIIVAEEGYIAEYNITRGNEKFTHQTIYDVSEFGNATVPRPAWMPEK</sequence>
<reference evidence="1" key="2">
    <citation type="submission" date="2020-09" db="EMBL/GenBank/DDBJ databases">
        <authorList>
            <person name="Sun Q."/>
            <person name="Ohkuma M."/>
        </authorList>
    </citation>
    <scope>NUCLEOTIDE SEQUENCE</scope>
    <source>
        <strain evidence="1">JCM 19018</strain>
    </source>
</reference>
<dbReference type="RefSeq" id="WP_229775357.1">
    <property type="nucleotide sequence ID" value="NZ_BMPD01000006.1"/>
</dbReference>
<dbReference type="EMBL" id="BMPD01000006">
    <property type="protein sequence ID" value="GGK78235.1"/>
    <property type="molecule type" value="Genomic_DNA"/>
</dbReference>
<dbReference type="AlphaFoldDB" id="A0A830ENQ9"/>
<evidence type="ECO:0008006" key="3">
    <source>
        <dbReference type="Google" id="ProtNLM"/>
    </source>
</evidence>
<gene>
    <name evidence="1" type="ORF">GCM10009067_33400</name>
</gene>
<dbReference type="Proteomes" id="UP000614221">
    <property type="component" value="Unassembled WGS sequence"/>
</dbReference>
<evidence type="ECO:0000313" key="1">
    <source>
        <dbReference type="EMBL" id="GGK78235.1"/>
    </source>
</evidence>
<organism evidence="1 2">
    <name type="scientific">Haloarcula sebkhae</name>
    <dbReference type="NCBI Taxonomy" id="932660"/>
    <lineage>
        <taxon>Archaea</taxon>
        <taxon>Methanobacteriati</taxon>
        <taxon>Methanobacteriota</taxon>
        <taxon>Stenosarchaea group</taxon>
        <taxon>Halobacteria</taxon>
        <taxon>Halobacteriales</taxon>
        <taxon>Haloarculaceae</taxon>
        <taxon>Haloarcula</taxon>
    </lineage>
</organism>
<comment type="caution">
    <text evidence="1">The sequence shown here is derived from an EMBL/GenBank/DDBJ whole genome shotgun (WGS) entry which is preliminary data.</text>
</comment>
<name>A0A830ENQ9_9EURY</name>
<protein>
    <recommendedName>
        <fullName evidence="3">Lipoprotein</fullName>
    </recommendedName>
</protein>